<organism evidence="3 4">
    <name type="scientific">Malassezia obtusa</name>
    <dbReference type="NCBI Taxonomy" id="76774"/>
    <lineage>
        <taxon>Eukaryota</taxon>
        <taxon>Fungi</taxon>
        <taxon>Dikarya</taxon>
        <taxon>Basidiomycota</taxon>
        <taxon>Ustilaginomycotina</taxon>
        <taxon>Malasseziomycetes</taxon>
        <taxon>Malasseziales</taxon>
        <taxon>Malasseziaceae</taxon>
        <taxon>Malassezia</taxon>
    </lineage>
</organism>
<dbReference type="Proteomes" id="UP001214603">
    <property type="component" value="Chromosome 1"/>
</dbReference>
<gene>
    <name evidence="3" type="primary">RIM20</name>
    <name evidence="3" type="ORF">MOBT1_000583</name>
</gene>
<proteinExistence type="inferred from homology"/>
<dbReference type="PANTHER" id="PTHR23030">
    <property type="entry name" value="PCD6 INTERACTING PROTEIN-RELATED"/>
    <property type="match status" value="1"/>
</dbReference>
<feature type="domain" description="BRO1" evidence="2">
    <location>
        <begin position="3"/>
        <end position="402"/>
    </location>
</feature>
<dbReference type="InterPro" id="IPR025304">
    <property type="entry name" value="ALIX_V_dom"/>
</dbReference>
<dbReference type="SMART" id="SM01041">
    <property type="entry name" value="BRO1"/>
    <property type="match status" value="1"/>
</dbReference>
<keyword evidence="4" id="KW-1185">Reference proteome</keyword>
<evidence type="ECO:0000313" key="3">
    <source>
        <dbReference type="EMBL" id="WFD01903.1"/>
    </source>
</evidence>
<dbReference type="Gene3D" id="1.20.140.50">
    <property type="entry name" value="alix/aip1 like domains"/>
    <property type="match status" value="1"/>
</dbReference>
<evidence type="ECO:0000259" key="2">
    <source>
        <dbReference type="PROSITE" id="PS51180"/>
    </source>
</evidence>
<dbReference type="InterPro" id="IPR004328">
    <property type="entry name" value="BRO1_dom"/>
</dbReference>
<dbReference type="Pfam" id="PF03097">
    <property type="entry name" value="BRO1"/>
    <property type="match status" value="1"/>
</dbReference>
<dbReference type="EMBL" id="CP119934">
    <property type="protein sequence ID" value="WFD01903.1"/>
    <property type="molecule type" value="Genomic_DNA"/>
</dbReference>
<accession>A0AAF0E2C9</accession>
<dbReference type="InterPro" id="IPR038499">
    <property type="entry name" value="BRO1_sf"/>
</dbReference>
<name>A0AAF0E2C9_9BASI</name>
<dbReference type="PANTHER" id="PTHR23030:SF39">
    <property type="entry name" value="PROGRAMMED CELL DEATH 6-INTERACTING PROTEIN"/>
    <property type="match status" value="1"/>
</dbReference>
<evidence type="ECO:0000313" key="4">
    <source>
        <dbReference type="Proteomes" id="UP001214603"/>
    </source>
</evidence>
<reference evidence="3" key="1">
    <citation type="submission" date="2023-03" db="EMBL/GenBank/DDBJ databases">
        <title>Mating type loci evolution in Malassezia.</title>
        <authorList>
            <person name="Coelho M.A."/>
        </authorList>
    </citation>
    <scope>NUCLEOTIDE SEQUENCE</scope>
    <source>
        <strain evidence="3">CBS 7876</strain>
    </source>
</reference>
<dbReference type="AlphaFoldDB" id="A0AAF0E2C9"/>
<dbReference type="PROSITE" id="PS51180">
    <property type="entry name" value="BRO1"/>
    <property type="match status" value="1"/>
</dbReference>
<comment type="similarity">
    <text evidence="1">Belongs to the palA/RIM20 family.</text>
</comment>
<protein>
    <submittedName>
        <fullName evidence="3">PH-response regulator protein palA/rim20</fullName>
    </submittedName>
</protein>
<sequence>MANVLGLGVPRSAPVPLREGVRAYLGAAYPDVHAGLFDADMEAWSAAREACIQLPIAAGSVPVLLRYAAQLAFLLRVLTSNAGAKDAAHTPLGFAFPWASGLDESRLMPYASLAVERACIVQCVAAQYAQLGRAEPRSDKESIRRATGYFQHAAGSLEVLETLAGSDVQHAQPPAELATASIQALRYLMLAQAQECFWQKAMQDALKDTTIAKLARSVADLYDASASAAASSPLPQGYKVHMRFKQLHFAAAAQYRKSCDDLAQKRYGDELGRLTVAAACVRRALALPVRTLPAPALVDDLRGLQAIVEANLARAERDNQLIYLESTTSEASLPDLGTAVMARAAPPDGLAAPLALLPESELWFRGLITYGIDVAERLYSDRKRHFIEATVEPRLAALDAEAAAVRAELQLPALLDRIESPRRAPPAWAACTAALQRSPPSAVPPRVAGVEHESALCADLLAELETPLFRARPHAAEDVVVEQHELQTLWREYQRTLREAAVSDATLREQWARVQPDRLAPASSALERVRRNLAPALRALRAELEHVDDGAAQRRALLQRVRAACDGDTIRAQLVAAARARHLGAVHACADAEPVDPAALQDVLEAGMEQYTPYLGRCDELARAQAARLRSVRTQAEALQRDAALRTALQQQDEAYARVQAAYDEYGALVRHVDEGAAFYERLLSLLRAFRGDVHAWRERAAAPAPQWGAFPGGEMHFRE</sequence>
<dbReference type="GO" id="GO:0005768">
    <property type="term" value="C:endosome"/>
    <property type="evidence" value="ECO:0007669"/>
    <property type="project" value="TreeGrafter"/>
</dbReference>
<dbReference type="Gene3D" id="1.25.40.280">
    <property type="entry name" value="alix/aip1 like domains"/>
    <property type="match status" value="1"/>
</dbReference>
<dbReference type="Gene3D" id="1.20.120.560">
    <property type="entry name" value="alix/aip1 in complex with the ypdl late domain"/>
    <property type="match status" value="1"/>
</dbReference>
<dbReference type="Pfam" id="PF13949">
    <property type="entry name" value="ALIX_LYPXL_bnd"/>
    <property type="match status" value="1"/>
</dbReference>
<evidence type="ECO:0000256" key="1">
    <source>
        <dbReference type="ARBA" id="ARBA00038154"/>
    </source>
</evidence>